<organism evidence="9 10">
    <name type="scientific">Quadrisphaera setariae</name>
    <dbReference type="NCBI Taxonomy" id="2593304"/>
    <lineage>
        <taxon>Bacteria</taxon>
        <taxon>Bacillati</taxon>
        <taxon>Actinomycetota</taxon>
        <taxon>Actinomycetes</taxon>
        <taxon>Kineosporiales</taxon>
        <taxon>Kineosporiaceae</taxon>
        <taxon>Quadrisphaera</taxon>
    </lineage>
</organism>
<dbReference type="InterPro" id="IPR036097">
    <property type="entry name" value="HisK_dim/P_sf"/>
</dbReference>
<dbReference type="SUPFAM" id="SSF47384">
    <property type="entry name" value="Homodimeric domain of signal transducing histidine kinase"/>
    <property type="match status" value="1"/>
</dbReference>
<feature type="domain" description="Histidine kinase" evidence="8">
    <location>
        <begin position="207"/>
        <end position="427"/>
    </location>
</feature>
<dbReference type="InterPro" id="IPR003661">
    <property type="entry name" value="HisK_dim/P_dom"/>
</dbReference>
<keyword evidence="5" id="KW-0808">Transferase</keyword>
<dbReference type="EMBL" id="VKAC01000007">
    <property type="protein sequence ID" value="TXR55782.1"/>
    <property type="molecule type" value="Genomic_DNA"/>
</dbReference>
<dbReference type="InterPro" id="IPR005467">
    <property type="entry name" value="His_kinase_dom"/>
</dbReference>
<dbReference type="Gene3D" id="3.30.450.40">
    <property type="match status" value="1"/>
</dbReference>
<dbReference type="Proteomes" id="UP000321234">
    <property type="component" value="Unassembled WGS sequence"/>
</dbReference>
<comment type="caution">
    <text evidence="9">The sequence shown here is derived from an EMBL/GenBank/DDBJ whole genome shotgun (WGS) entry which is preliminary data.</text>
</comment>
<dbReference type="Gene3D" id="1.10.287.130">
    <property type="match status" value="1"/>
</dbReference>
<dbReference type="GO" id="GO:0005886">
    <property type="term" value="C:plasma membrane"/>
    <property type="evidence" value="ECO:0007669"/>
    <property type="project" value="UniProtKB-SubCell"/>
</dbReference>
<sequence>MTAPVAVADDASDVVEQSDAVALLAEQTRVLEQIATGAPLADVLAGVASALERLLPGSSCSVLLLDRAAGVLRHGAAPTLPASYTTRVDGLPIGELAGSCGTAAFTELPVVAVDVLTDARWQRYRDLAADAGLRACWSTPIRGRDGVSGTFAVYHREPHRPTPREEHLVERLSHLASVAIDHAGLLAALARSQAEAAGRATSDFVSAFAHELRTPLQAITGFTELMTTLDLDAERRAAALGHIAAAAGHILSMADDVLDVSRIEARALPLVLVDLPLEPVVEGVLAMVGPLADAEGVALHAPPPSSSSPPAGEVLVRADERRLTQVLLNLVTNGIRYTRAGGAVHVDWTVDDQRVRLRVRDTGPGIEERHLARLFTPFDRLGRGSDGGVGLGLPLARGLTEAMAGRLEVSSRVGEGTTVTTTLPRGRTP</sequence>
<gene>
    <name evidence="9" type="ORF">FMM08_13250</name>
</gene>
<dbReference type="InterPro" id="IPR004358">
    <property type="entry name" value="Sig_transdc_His_kin-like_C"/>
</dbReference>
<dbReference type="SMART" id="SM00388">
    <property type="entry name" value="HisKA"/>
    <property type="match status" value="1"/>
</dbReference>
<dbReference type="Pfam" id="PF13185">
    <property type="entry name" value="GAF_2"/>
    <property type="match status" value="1"/>
</dbReference>
<name>A0A5C8ZD08_9ACTN</name>
<dbReference type="EC" id="2.7.13.3" evidence="3"/>
<dbReference type="RefSeq" id="WP_147926838.1">
    <property type="nucleotide sequence ID" value="NZ_VKAC01000007.1"/>
</dbReference>
<evidence type="ECO:0000313" key="9">
    <source>
        <dbReference type="EMBL" id="TXR55782.1"/>
    </source>
</evidence>
<dbReference type="SMART" id="SM00387">
    <property type="entry name" value="HATPase_c"/>
    <property type="match status" value="1"/>
</dbReference>
<dbReference type="PANTHER" id="PTHR43711:SF1">
    <property type="entry name" value="HISTIDINE KINASE 1"/>
    <property type="match status" value="1"/>
</dbReference>
<evidence type="ECO:0000313" key="10">
    <source>
        <dbReference type="Proteomes" id="UP000321234"/>
    </source>
</evidence>
<dbReference type="GO" id="GO:0000155">
    <property type="term" value="F:phosphorelay sensor kinase activity"/>
    <property type="evidence" value="ECO:0007669"/>
    <property type="project" value="InterPro"/>
</dbReference>
<dbReference type="SMART" id="SM00065">
    <property type="entry name" value="GAF"/>
    <property type="match status" value="1"/>
</dbReference>
<dbReference type="InterPro" id="IPR050736">
    <property type="entry name" value="Sensor_HK_Regulatory"/>
</dbReference>
<keyword evidence="4" id="KW-0597">Phosphoprotein</keyword>
<evidence type="ECO:0000256" key="2">
    <source>
        <dbReference type="ARBA" id="ARBA00004236"/>
    </source>
</evidence>
<dbReference type="CDD" id="cd00082">
    <property type="entry name" value="HisKA"/>
    <property type="match status" value="1"/>
</dbReference>
<dbReference type="SUPFAM" id="SSF55781">
    <property type="entry name" value="GAF domain-like"/>
    <property type="match status" value="1"/>
</dbReference>
<dbReference type="InterPro" id="IPR029016">
    <property type="entry name" value="GAF-like_dom_sf"/>
</dbReference>
<dbReference type="AlphaFoldDB" id="A0A5C8ZD08"/>
<dbReference type="PROSITE" id="PS50109">
    <property type="entry name" value="HIS_KIN"/>
    <property type="match status" value="1"/>
</dbReference>
<evidence type="ECO:0000256" key="6">
    <source>
        <dbReference type="ARBA" id="ARBA00022777"/>
    </source>
</evidence>
<comment type="subcellular location">
    <subcellularLocation>
        <location evidence="2">Cell membrane</location>
    </subcellularLocation>
</comment>
<evidence type="ECO:0000256" key="4">
    <source>
        <dbReference type="ARBA" id="ARBA00022553"/>
    </source>
</evidence>
<keyword evidence="6 9" id="KW-0418">Kinase</keyword>
<dbReference type="PRINTS" id="PR00344">
    <property type="entry name" value="BCTRLSENSOR"/>
</dbReference>
<keyword evidence="10" id="KW-1185">Reference proteome</keyword>
<evidence type="ECO:0000256" key="3">
    <source>
        <dbReference type="ARBA" id="ARBA00012438"/>
    </source>
</evidence>
<dbReference type="Gene3D" id="3.30.565.10">
    <property type="entry name" value="Histidine kinase-like ATPase, C-terminal domain"/>
    <property type="match status" value="1"/>
</dbReference>
<reference evidence="9 10" key="1">
    <citation type="submission" date="2019-07" db="EMBL/GenBank/DDBJ databases">
        <title>Quadrisphaera sp. strain DD2A genome sequencing and assembly.</title>
        <authorList>
            <person name="Kim I."/>
        </authorList>
    </citation>
    <scope>NUCLEOTIDE SEQUENCE [LARGE SCALE GENOMIC DNA]</scope>
    <source>
        <strain evidence="9 10">DD2A</strain>
    </source>
</reference>
<dbReference type="InterPro" id="IPR003018">
    <property type="entry name" value="GAF"/>
</dbReference>
<protein>
    <recommendedName>
        <fullName evidence="3">histidine kinase</fullName>
        <ecNumber evidence="3">2.7.13.3</ecNumber>
    </recommendedName>
</protein>
<dbReference type="OrthoDB" id="9757990at2"/>
<dbReference type="InterPro" id="IPR003594">
    <property type="entry name" value="HATPase_dom"/>
</dbReference>
<dbReference type="PANTHER" id="PTHR43711">
    <property type="entry name" value="TWO-COMPONENT HISTIDINE KINASE"/>
    <property type="match status" value="1"/>
</dbReference>
<evidence type="ECO:0000256" key="5">
    <source>
        <dbReference type="ARBA" id="ARBA00022679"/>
    </source>
</evidence>
<proteinExistence type="predicted"/>
<accession>A0A5C8ZD08</accession>
<evidence type="ECO:0000259" key="8">
    <source>
        <dbReference type="PROSITE" id="PS50109"/>
    </source>
</evidence>
<evidence type="ECO:0000256" key="1">
    <source>
        <dbReference type="ARBA" id="ARBA00000085"/>
    </source>
</evidence>
<keyword evidence="7" id="KW-0902">Two-component regulatory system</keyword>
<dbReference type="InterPro" id="IPR036890">
    <property type="entry name" value="HATPase_C_sf"/>
</dbReference>
<comment type="catalytic activity">
    <reaction evidence="1">
        <text>ATP + protein L-histidine = ADP + protein N-phospho-L-histidine.</text>
        <dbReference type="EC" id="2.7.13.3"/>
    </reaction>
</comment>
<dbReference type="SUPFAM" id="SSF55874">
    <property type="entry name" value="ATPase domain of HSP90 chaperone/DNA topoisomerase II/histidine kinase"/>
    <property type="match status" value="1"/>
</dbReference>
<dbReference type="Pfam" id="PF02518">
    <property type="entry name" value="HATPase_c"/>
    <property type="match status" value="1"/>
</dbReference>
<dbReference type="Pfam" id="PF00512">
    <property type="entry name" value="HisKA"/>
    <property type="match status" value="1"/>
</dbReference>
<evidence type="ECO:0000256" key="7">
    <source>
        <dbReference type="ARBA" id="ARBA00023012"/>
    </source>
</evidence>